<feature type="transmembrane region" description="Helical" evidence="5">
    <location>
        <begin position="350"/>
        <end position="371"/>
    </location>
</feature>
<evidence type="ECO:0000313" key="7">
    <source>
        <dbReference type="EMBL" id="PQO45965.1"/>
    </source>
</evidence>
<keyword evidence="2 5" id="KW-0812">Transmembrane</keyword>
<dbReference type="InterPro" id="IPR007016">
    <property type="entry name" value="O-antigen_ligase-rel_domated"/>
</dbReference>
<proteinExistence type="predicted"/>
<feature type="transmembrane region" description="Helical" evidence="5">
    <location>
        <begin position="265"/>
        <end position="284"/>
    </location>
</feature>
<sequence length="474" mass="51787">MNTIADVALIAWPIVAFALFLSISARTAMLSAIIVSWLFLPIHSIPLPLLPDLNKTTVACGSIFACILIFDSQKLTQLQFKWYDLACLVLCICPFASSLINDLGAYDGLSASLLASFKWGLPYLIGRLSLRTTQDMREFAIAIFLGGVIYIPFCLYEIKMSPQLHATIYGMHQHSFAQTVRFGGWRPTVFMEHGLMVSAWMASATLCGYWLWRSGALAKLGRIPVWSLVISLLATTILCKSTGALILLAVGVAVLELTLLTQTRFALIALLATAPLVIVTRTASDFSYEGLVDLVANYSAERAESLEFRFRNEDILIAKALQHPLFGWGGWGDSRVYDDDGNDISVTDGMWIIILGTNGLVGLTSLYLLLLTPPLLMTHRFRASTLASAELGPSVSVAICITLFAIDCIPNAMFNPVFIIACGGIMQLQHLKEARVNLITPQKYVPPRRTLANGNALPVADGETEIHEVAKAAT</sequence>
<name>A0A2S8GNG2_9BACT</name>
<feature type="transmembrane region" description="Helical" evidence="5">
    <location>
        <begin position="224"/>
        <end position="253"/>
    </location>
</feature>
<gene>
    <name evidence="7" type="ORF">C5Y93_11990</name>
</gene>
<feature type="transmembrane region" description="Helical" evidence="5">
    <location>
        <begin position="194"/>
        <end position="212"/>
    </location>
</feature>
<dbReference type="OrthoDB" id="9766798at2"/>
<evidence type="ECO:0000313" key="8">
    <source>
        <dbReference type="Proteomes" id="UP000237819"/>
    </source>
</evidence>
<evidence type="ECO:0000259" key="6">
    <source>
        <dbReference type="Pfam" id="PF04932"/>
    </source>
</evidence>
<organism evidence="7 8">
    <name type="scientific">Blastopirellula marina</name>
    <dbReference type="NCBI Taxonomy" id="124"/>
    <lineage>
        <taxon>Bacteria</taxon>
        <taxon>Pseudomonadati</taxon>
        <taxon>Planctomycetota</taxon>
        <taxon>Planctomycetia</taxon>
        <taxon>Pirellulales</taxon>
        <taxon>Pirellulaceae</taxon>
        <taxon>Blastopirellula</taxon>
    </lineage>
</organism>
<feature type="transmembrane region" description="Helical" evidence="5">
    <location>
        <begin position="139"/>
        <end position="158"/>
    </location>
</feature>
<evidence type="ECO:0000256" key="5">
    <source>
        <dbReference type="SAM" id="Phobius"/>
    </source>
</evidence>
<dbReference type="RefSeq" id="WP_105335665.1">
    <property type="nucleotide sequence ID" value="NZ_PUHZ01000012.1"/>
</dbReference>
<keyword evidence="4 5" id="KW-0472">Membrane</keyword>
<dbReference type="Pfam" id="PF04932">
    <property type="entry name" value="Wzy_C"/>
    <property type="match status" value="1"/>
</dbReference>
<protein>
    <recommendedName>
        <fullName evidence="6">O-antigen ligase-related domain-containing protein</fullName>
    </recommendedName>
</protein>
<evidence type="ECO:0000256" key="3">
    <source>
        <dbReference type="ARBA" id="ARBA00022989"/>
    </source>
</evidence>
<comment type="subcellular location">
    <subcellularLocation>
        <location evidence="1">Membrane</location>
        <topology evidence="1">Multi-pass membrane protein</topology>
    </subcellularLocation>
</comment>
<comment type="caution">
    <text evidence="7">The sequence shown here is derived from an EMBL/GenBank/DDBJ whole genome shotgun (WGS) entry which is preliminary data.</text>
</comment>
<keyword evidence="3 5" id="KW-1133">Transmembrane helix</keyword>
<evidence type="ECO:0000256" key="4">
    <source>
        <dbReference type="ARBA" id="ARBA00023136"/>
    </source>
</evidence>
<dbReference type="Proteomes" id="UP000237819">
    <property type="component" value="Unassembled WGS sequence"/>
</dbReference>
<feature type="domain" description="O-antigen ligase-related" evidence="6">
    <location>
        <begin position="229"/>
        <end position="344"/>
    </location>
</feature>
<dbReference type="AlphaFoldDB" id="A0A2S8GNG2"/>
<feature type="transmembrane region" description="Helical" evidence="5">
    <location>
        <begin position="412"/>
        <end position="428"/>
    </location>
</feature>
<evidence type="ECO:0000256" key="2">
    <source>
        <dbReference type="ARBA" id="ARBA00022692"/>
    </source>
</evidence>
<dbReference type="EMBL" id="PUHZ01000012">
    <property type="protein sequence ID" value="PQO45965.1"/>
    <property type="molecule type" value="Genomic_DNA"/>
</dbReference>
<evidence type="ECO:0000256" key="1">
    <source>
        <dbReference type="ARBA" id="ARBA00004141"/>
    </source>
</evidence>
<accession>A0A2S8GNG2</accession>
<reference evidence="7 8" key="1">
    <citation type="submission" date="2018-02" db="EMBL/GenBank/DDBJ databases">
        <title>Comparative genomes isolates from brazilian mangrove.</title>
        <authorList>
            <person name="Araujo J.E."/>
            <person name="Taketani R.G."/>
            <person name="Silva M.C.P."/>
            <person name="Loureco M.V."/>
            <person name="Andreote F.D."/>
        </authorList>
    </citation>
    <scope>NUCLEOTIDE SEQUENCE [LARGE SCALE GENOMIC DNA]</scope>
    <source>
        <strain evidence="7 8">Nap-Phe MGV</strain>
    </source>
</reference>
<feature type="transmembrane region" description="Helical" evidence="5">
    <location>
        <begin position="7"/>
        <end position="40"/>
    </location>
</feature>